<evidence type="ECO:0000313" key="14">
    <source>
        <dbReference type="Proteomes" id="UP001530293"/>
    </source>
</evidence>
<keyword evidence="7" id="KW-0508">mRNA splicing</keyword>
<keyword evidence="5" id="KW-0507">mRNA processing</keyword>
<dbReference type="InterPro" id="IPR001163">
    <property type="entry name" value="Sm_dom_euk/arc"/>
</dbReference>
<dbReference type="GO" id="GO:0003723">
    <property type="term" value="F:RNA binding"/>
    <property type="evidence" value="ECO:0007669"/>
    <property type="project" value="UniProtKB-KW"/>
</dbReference>
<dbReference type="GO" id="GO:0008380">
    <property type="term" value="P:RNA splicing"/>
    <property type="evidence" value="ECO:0007669"/>
    <property type="project" value="UniProtKB-KW"/>
</dbReference>
<feature type="domain" description="Sm" evidence="12">
    <location>
        <begin position="8"/>
        <end position="101"/>
    </location>
</feature>
<dbReference type="AlphaFoldDB" id="A0ABD3MA25"/>
<dbReference type="GO" id="GO:0006397">
    <property type="term" value="P:mRNA processing"/>
    <property type="evidence" value="ECO:0007669"/>
    <property type="project" value="UniProtKB-KW"/>
</dbReference>
<dbReference type="SMART" id="SM00651">
    <property type="entry name" value="Sm"/>
    <property type="match status" value="1"/>
</dbReference>
<evidence type="ECO:0000256" key="11">
    <source>
        <dbReference type="SAM" id="MobiDB-lite"/>
    </source>
</evidence>
<keyword evidence="6" id="KW-0694">RNA-binding</keyword>
<evidence type="ECO:0000256" key="10">
    <source>
        <dbReference type="ARBA" id="ARBA00041355"/>
    </source>
</evidence>
<dbReference type="Proteomes" id="UP001530293">
    <property type="component" value="Unassembled WGS sequence"/>
</dbReference>
<evidence type="ECO:0000259" key="12">
    <source>
        <dbReference type="PROSITE" id="PS52002"/>
    </source>
</evidence>
<evidence type="ECO:0000256" key="1">
    <source>
        <dbReference type="ARBA" id="ARBA00004123"/>
    </source>
</evidence>
<organism evidence="13 14">
    <name type="scientific">Discostella pseudostelligera</name>
    <dbReference type="NCBI Taxonomy" id="259834"/>
    <lineage>
        <taxon>Eukaryota</taxon>
        <taxon>Sar</taxon>
        <taxon>Stramenopiles</taxon>
        <taxon>Ochrophyta</taxon>
        <taxon>Bacillariophyta</taxon>
        <taxon>Coscinodiscophyceae</taxon>
        <taxon>Thalassiosirophycidae</taxon>
        <taxon>Stephanodiscales</taxon>
        <taxon>Stephanodiscaceae</taxon>
        <taxon>Discostella</taxon>
    </lineage>
</organism>
<dbReference type="GO" id="GO:1990904">
    <property type="term" value="C:ribonucleoprotein complex"/>
    <property type="evidence" value="ECO:0007669"/>
    <property type="project" value="UniProtKB-KW"/>
</dbReference>
<proteinExistence type="inferred from homology"/>
<protein>
    <recommendedName>
        <fullName evidence="10">Sm protein B</fullName>
    </recommendedName>
</protein>
<dbReference type="InterPro" id="IPR010920">
    <property type="entry name" value="LSM_dom_sf"/>
</dbReference>
<keyword evidence="9" id="KW-0687">Ribonucleoprotein</keyword>
<dbReference type="GO" id="GO:0005634">
    <property type="term" value="C:nucleus"/>
    <property type="evidence" value="ECO:0007669"/>
    <property type="project" value="UniProtKB-SubCell"/>
</dbReference>
<comment type="subcellular location">
    <subcellularLocation>
        <location evidence="2">Cytoplasm</location>
    </subcellularLocation>
    <subcellularLocation>
        <location evidence="1">Nucleus</location>
    </subcellularLocation>
</comment>
<keyword evidence="8" id="KW-0539">Nucleus</keyword>
<keyword evidence="14" id="KW-1185">Reference proteome</keyword>
<sequence>MVRGPPSGKGSKLLRYIEHRLRISLIDGRTIVGTFLAFDKHLNLVLVDSEEYRSVRSKAKNNAGSSSSRAAIVEERVEKRTLGLIILRGENVVSVAVEGPPPPNMKAGASKSVGESGGVVPGVARGAGRGAMPPQQPPAAAPFGVGAGGAPMGLGAAPVHGVGMMGGMSMPPPPGPPPPPMMMMGRGMPPPPPPGMGRGGGY</sequence>
<dbReference type="InterPro" id="IPR047575">
    <property type="entry name" value="Sm"/>
</dbReference>
<name>A0ABD3MA25_9STRA</name>
<dbReference type="InterPro" id="IPR050914">
    <property type="entry name" value="snRNP_SmB/NAA38-like"/>
</dbReference>
<evidence type="ECO:0000256" key="5">
    <source>
        <dbReference type="ARBA" id="ARBA00022664"/>
    </source>
</evidence>
<comment type="similarity">
    <text evidence="3">Belongs to the snRNP SmB/SmN family.</text>
</comment>
<dbReference type="Pfam" id="PF01423">
    <property type="entry name" value="LSM"/>
    <property type="match status" value="1"/>
</dbReference>
<gene>
    <name evidence="13" type="ORF">ACHAWU_000880</name>
</gene>
<evidence type="ECO:0000256" key="6">
    <source>
        <dbReference type="ARBA" id="ARBA00022884"/>
    </source>
</evidence>
<dbReference type="PANTHER" id="PTHR10701:SF0">
    <property type="entry name" value="SMALL NUCLEAR RIBONUCLEOPROTEIN-ASSOCIATED PROTEIN B"/>
    <property type="match status" value="1"/>
</dbReference>
<dbReference type="GO" id="GO:0005737">
    <property type="term" value="C:cytoplasm"/>
    <property type="evidence" value="ECO:0007669"/>
    <property type="project" value="UniProtKB-SubCell"/>
</dbReference>
<evidence type="ECO:0000256" key="4">
    <source>
        <dbReference type="ARBA" id="ARBA00022490"/>
    </source>
</evidence>
<dbReference type="PANTHER" id="PTHR10701">
    <property type="entry name" value="SMALL NUCLEAR RIBONUCLEOPROTEIN-ASSOCIATED PROTEIN B AND N"/>
    <property type="match status" value="1"/>
</dbReference>
<comment type="caution">
    <text evidence="13">The sequence shown here is derived from an EMBL/GenBank/DDBJ whole genome shotgun (WGS) entry which is preliminary data.</text>
</comment>
<dbReference type="PROSITE" id="PS52002">
    <property type="entry name" value="SM"/>
    <property type="match status" value="1"/>
</dbReference>
<evidence type="ECO:0000256" key="9">
    <source>
        <dbReference type="ARBA" id="ARBA00023274"/>
    </source>
</evidence>
<evidence type="ECO:0000256" key="7">
    <source>
        <dbReference type="ARBA" id="ARBA00023187"/>
    </source>
</evidence>
<keyword evidence="4" id="KW-0963">Cytoplasm</keyword>
<dbReference type="EMBL" id="JALLBG020000200">
    <property type="protein sequence ID" value="KAL3759581.1"/>
    <property type="molecule type" value="Genomic_DNA"/>
</dbReference>
<evidence type="ECO:0000313" key="13">
    <source>
        <dbReference type="EMBL" id="KAL3759581.1"/>
    </source>
</evidence>
<accession>A0ABD3MA25</accession>
<evidence type="ECO:0000256" key="3">
    <source>
        <dbReference type="ARBA" id="ARBA00009123"/>
    </source>
</evidence>
<evidence type="ECO:0000256" key="2">
    <source>
        <dbReference type="ARBA" id="ARBA00004496"/>
    </source>
</evidence>
<evidence type="ECO:0000256" key="8">
    <source>
        <dbReference type="ARBA" id="ARBA00023242"/>
    </source>
</evidence>
<feature type="region of interest" description="Disordered" evidence="11">
    <location>
        <begin position="176"/>
        <end position="202"/>
    </location>
</feature>
<dbReference type="CDD" id="cd01717">
    <property type="entry name" value="Sm_B"/>
    <property type="match status" value="1"/>
</dbReference>
<reference evidence="13 14" key="1">
    <citation type="submission" date="2024-10" db="EMBL/GenBank/DDBJ databases">
        <title>Updated reference genomes for cyclostephanoid diatoms.</title>
        <authorList>
            <person name="Roberts W.R."/>
            <person name="Alverson A.J."/>
        </authorList>
    </citation>
    <scope>NUCLEOTIDE SEQUENCE [LARGE SCALE GENOMIC DNA]</scope>
    <source>
        <strain evidence="13 14">AJA232-27</strain>
    </source>
</reference>
<dbReference type="SUPFAM" id="SSF50182">
    <property type="entry name" value="Sm-like ribonucleoproteins"/>
    <property type="match status" value="1"/>
</dbReference>
<dbReference type="Gene3D" id="2.30.30.100">
    <property type="match status" value="1"/>
</dbReference>